<dbReference type="EMBL" id="RJKX01000011">
    <property type="protein sequence ID" value="ROQ01730.1"/>
    <property type="molecule type" value="Genomic_DNA"/>
</dbReference>
<dbReference type="NCBIfam" id="TIGR00377">
    <property type="entry name" value="ant_ant_sig"/>
    <property type="match status" value="1"/>
</dbReference>
<feature type="domain" description="STAS" evidence="3">
    <location>
        <begin position="1"/>
        <end position="90"/>
    </location>
</feature>
<dbReference type="InterPro" id="IPR002575">
    <property type="entry name" value="Aminoglycoside_PTrfase"/>
</dbReference>
<dbReference type="Pfam" id="PF01740">
    <property type="entry name" value="STAS"/>
    <property type="match status" value="1"/>
</dbReference>
<dbReference type="Pfam" id="PF01636">
    <property type="entry name" value="APH"/>
    <property type="match status" value="1"/>
</dbReference>
<protein>
    <recommendedName>
        <fullName evidence="2">Anti-sigma factor antagonist</fullName>
    </recommendedName>
</protein>
<dbReference type="InterPro" id="IPR002645">
    <property type="entry name" value="STAS_dom"/>
</dbReference>
<dbReference type="RefSeq" id="WP_123688462.1">
    <property type="nucleotide sequence ID" value="NZ_AP019700.1"/>
</dbReference>
<evidence type="ECO:0000256" key="2">
    <source>
        <dbReference type="RuleBase" id="RU003749"/>
    </source>
</evidence>
<gene>
    <name evidence="4" type="ORF">EDC65_0916</name>
</gene>
<evidence type="ECO:0000256" key="1">
    <source>
        <dbReference type="ARBA" id="ARBA00009013"/>
    </source>
</evidence>
<dbReference type="Gene3D" id="3.90.1200.10">
    <property type="match status" value="1"/>
</dbReference>
<proteinExistence type="inferred from homology"/>
<dbReference type="AlphaFoldDB" id="A0A3N1MGH6"/>
<dbReference type="GO" id="GO:0043856">
    <property type="term" value="F:anti-sigma factor antagonist activity"/>
    <property type="evidence" value="ECO:0007669"/>
    <property type="project" value="InterPro"/>
</dbReference>
<accession>A0A3N1MGH6</accession>
<dbReference type="InterPro" id="IPR003658">
    <property type="entry name" value="Anti-sigma_ant"/>
</dbReference>
<evidence type="ECO:0000313" key="5">
    <source>
        <dbReference type="Proteomes" id="UP000278222"/>
    </source>
</evidence>
<name>A0A3N1MGH6_9PROT</name>
<dbReference type="SUPFAM" id="SSF56112">
    <property type="entry name" value="Protein kinase-like (PK-like)"/>
    <property type="match status" value="1"/>
</dbReference>
<evidence type="ECO:0000259" key="3">
    <source>
        <dbReference type="PROSITE" id="PS50801"/>
    </source>
</evidence>
<reference evidence="4 5" key="1">
    <citation type="submission" date="2018-11" db="EMBL/GenBank/DDBJ databases">
        <title>Genomic Encyclopedia of Type Strains, Phase IV (KMG-IV): sequencing the most valuable type-strain genomes for metagenomic binning, comparative biology and taxonomic classification.</title>
        <authorList>
            <person name="Goeker M."/>
        </authorList>
    </citation>
    <scope>NUCLEOTIDE SEQUENCE [LARGE SCALE GENOMIC DNA]</scope>
    <source>
        <strain evidence="4 5">DSM 5900</strain>
    </source>
</reference>
<sequence>MQIDARRTNDTLTLALAGRLDITTVPLLERELGLDGVRHLVLDFDACPYISSAGLRELLRAQKRLSTAGGTMLLTNVSREVQDVLDMTGFSTIIPTRRKAREISLDGREFLSAGVCGECYRLDQETIVKLYNEGVELHIAEKEKEFAKAAFLLGIPTAISYDVVACGSRSGVVYEMLDATLFSAVIRNDLENLEHHAQTLAEITRTVHATPADRDVFPDIKKNFRGYIDQMDFFLSTEEIAFLQAKLEEIPDADTLVHFDLHTSNIMIRGGEPVIIDMGDLSRGHYMFDMGLLATIYGYPETGISELATKIPSADGARLLEHFLKHYFADKPDADYQYFLRNKAFLASLRLIYTVTFLPKLREQLATTIKDLLLPQMR</sequence>
<dbReference type="CDD" id="cd07043">
    <property type="entry name" value="STAS_anti-anti-sigma_factors"/>
    <property type="match status" value="1"/>
</dbReference>
<keyword evidence="5" id="KW-1185">Reference proteome</keyword>
<dbReference type="SUPFAM" id="SSF52091">
    <property type="entry name" value="SpoIIaa-like"/>
    <property type="match status" value="1"/>
</dbReference>
<comment type="caution">
    <text evidence="4">The sequence shown here is derived from an EMBL/GenBank/DDBJ whole genome shotgun (WGS) entry which is preliminary data.</text>
</comment>
<dbReference type="PANTHER" id="PTHR33495">
    <property type="entry name" value="ANTI-SIGMA FACTOR ANTAGONIST TM_1081-RELATED-RELATED"/>
    <property type="match status" value="1"/>
</dbReference>
<comment type="similarity">
    <text evidence="1 2">Belongs to the anti-sigma-factor antagonist family.</text>
</comment>
<dbReference type="InterPro" id="IPR036513">
    <property type="entry name" value="STAS_dom_sf"/>
</dbReference>
<evidence type="ECO:0000313" key="4">
    <source>
        <dbReference type="EMBL" id="ROQ01730.1"/>
    </source>
</evidence>
<organism evidence="4 5">
    <name type="scientific">Stella humosa</name>
    <dbReference type="NCBI Taxonomy" id="94"/>
    <lineage>
        <taxon>Bacteria</taxon>
        <taxon>Pseudomonadati</taxon>
        <taxon>Pseudomonadota</taxon>
        <taxon>Alphaproteobacteria</taxon>
        <taxon>Rhodospirillales</taxon>
        <taxon>Stellaceae</taxon>
        <taxon>Stella</taxon>
    </lineage>
</organism>
<dbReference type="OrthoDB" id="9777791at2"/>
<dbReference type="InterPro" id="IPR011009">
    <property type="entry name" value="Kinase-like_dom_sf"/>
</dbReference>
<dbReference type="Proteomes" id="UP000278222">
    <property type="component" value="Unassembled WGS sequence"/>
</dbReference>
<dbReference type="PROSITE" id="PS50801">
    <property type="entry name" value="STAS"/>
    <property type="match status" value="1"/>
</dbReference>
<dbReference type="Gene3D" id="3.30.750.24">
    <property type="entry name" value="STAS domain"/>
    <property type="match status" value="1"/>
</dbReference>